<sequence length="155" mass="17639">MGLRRSYGCRLNESGKTKLYPMHAATQRAFQLNSAFDATFLMEMHDNDLAAISAILVTASQQISEELDRYLILAEKGDCSELKRRIHLVKPLWGYCGLPEMQMKYQHMEQFLGENPPAEVIRARLQSEHPCIVEGLSLITAEVVRIQEYLKQPAS</sequence>
<dbReference type="Gene3D" id="1.20.120.160">
    <property type="entry name" value="HPT domain"/>
    <property type="match status" value="1"/>
</dbReference>
<protein>
    <recommendedName>
        <fullName evidence="3">HPt domain-containing protein</fullName>
    </recommendedName>
</protein>
<keyword evidence="2" id="KW-1185">Reference proteome</keyword>
<accession>A0A0C1IJS2</accession>
<evidence type="ECO:0000313" key="2">
    <source>
        <dbReference type="Proteomes" id="UP000031408"/>
    </source>
</evidence>
<comment type="caution">
    <text evidence="1">The sequence shown here is derived from an EMBL/GenBank/DDBJ whole genome shotgun (WGS) entry which is preliminary data.</text>
</comment>
<dbReference type="AlphaFoldDB" id="A0A0C1IJS2"/>
<dbReference type="GO" id="GO:0000160">
    <property type="term" value="P:phosphorelay signal transduction system"/>
    <property type="evidence" value="ECO:0007669"/>
    <property type="project" value="InterPro"/>
</dbReference>
<dbReference type="SUPFAM" id="SSF47226">
    <property type="entry name" value="Histidine-containing phosphotransfer domain, HPT domain"/>
    <property type="match status" value="1"/>
</dbReference>
<dbReference type="STRING" id="1349421.OI18_22570"/>
<gene>
    <name evidence="1" type="ORF">OI18_22570</name>
</gene>
<dbReference type="Proteomes" id="UP000031408">
    <property type="component" value="Unassembled WGS sequence"/>
</dbReference>
<proteinExistence type="predicted"/>
<evidence type="ECO:0008006" key="3">
    <source>
        <dbReference type="Google" id="ProtNLM"/>
    </source>
</evidence>
<organism evidence="1 2">
    <name type="scientific">Flavihumibacter solisilvae</name>
    <dbReference type="NCBI Taxonomy" id="1349421"/>
    <lineage>
        <taxon>Bacteria</taxon>
        <taxon>Pseudomonadati</taxon>
        <taxon>Bacteroidota</taxon>
        <taxon>Chitinophagia</taxon>
        <taxon>Chitinophagales</taxon>
        <taxon>Chitinophagaceae</taxon>
        <taxon>Flavihumibacter</taxon>
    </lineage>
</organism>
<reference evidence="1 2" key="1">
    <citation type="submission" date="2014-11" db="EMBL/GenBank/DDBJ databases">
        <title>Genome sequence of Flavihumibacter solisilvae 3-3.</title>
        <authorList>
            <person name="Zhou G."/>
            <person name="Li M."/>
            <person name="Wang G."/>
        </authorList>
    </citation>
    <scope>NUCLEOTIDE SEQUENCE [LARGE SCALE GENOMIC DNA]</scope>
    <source>
        <strain evidence="1 2">3-3</strain>
    </source>
</reference>
<evidence type="ECO:0000313" key="1">
    <source>
        <dbReference type="EMBL" id="KIC90689.1"/>
    </source>
</evidence>
<name>A0A0C1IJS2_9BACT</name>
<dbReference type="EMBL" id="JSVC01000045">
    <property type="protein sequence ID" value="KIC90689.1"/>
    <property type="molecule type" value="Genomic_DNA"/>
</dbReference>
<dbReference type="InterPro" id="IPR036641">
    <property type="entry name" value="HPT_dom_sf"/>
</dbReference>